<name>A0A3D8WTH0_PRIMG</name>
<comment type="caution">
    <text evidence="1">The sequence shown here is derived from an EMBL/GenBank/DDBJ whole genome shotgun (WGS) entry which is preliminary data.</text>
</comment>
<dbReference type="AlphaFoldDB" id="A0A3D8WTH0"/>
<dbReference type="Proteomes" id="UP000256519">
    <property type="component" value="Unassembled WGS sequence"/>
</dbReference>
<evidence type="ECO:0000313" key="2">
    <source>
        <dbReference type="Proteomes" id="UP000256519"/>
    </source>
</evidence>
<evidence type="ECO:0000313" key="1">
    <source>
        <dbReference type="EMBL" id="RDZ05859.1"/>
    </source>
</evidence>
<organism evidence="1 2">
    <name type="scientific">Priestia megaterium</name>
    <name type="common">Bacillus megaterium</name>
    <dbReference type="NCBI Taxonomy" id="1404"/>
    <lineage>
        <taxon>Bacteria</taxon>
        <taxon>Bacillati</taxon>
        <taxon>Bacillota</taxon>
        <taxon>Bacilli</taxon>
        <taxon>Bacillales</taxon>
        <taxon>Bacillaceae</taxon>
        <taxon>Priestia</taxon>
    </lineage>
</organism>
<dbReference type="RefSeq" id="WP_116078953.1">
    <property type="nucleotide sequence ID" value="NZ_CP187631.1"/>
</dbReference>
<reference evidence="1 2" key="1">
    <citation type="journal article" date="2018" name="Appl. Environ. Microbiol.">
        <title>Antimicrobial susceptibility testing and tentative epidemiological cut-off values of five Bacillus species relevant for use as animal feed additives or for plant protection.</title>
        <authorList>
            <person name="Agerso Y."/>
            <person name="Stuer-Lauridsen B."/>
            <person name="Bjerre K."/>
            <person name="Jensen M.G."/>
            <person name="Johansen E."/>
            <person name="Bennedsen M."/>
            <person name="Brockmann E."/>
            <person name="Nielsen B."/>
        </authorList>
    </citation>
    <scope>NUCLEOTIDE SEQUENCE [LARGE SCALE GENOMIC DNA]</scope>
    <source>
        <strain evidence="1 2">CHCC20162</strain>
    </source>
</reference>
<sequence>MSMKQIFQEIIEEGIASLQSGVVIGEVLLMVENNKELDLNHKHAIKSTLHSVLYLIDSYPFQNIDN</sequence>
<accession>A0A3D8WTH0</accession>
<dbReference type="EMBL" id="PQWM01000072">
    <property type="protein sequence ID" value="RDZ05859.1"/>
    <property type="molecule type" value="Genomic_DNA"/>
</dbReference>
<gene>
    <name evidence="1" type="ORF">C3744_29075</name>
</gene>
<proteinExistence type="predicted"/>
<protein>
    <submittedName>
        <fullName evidence="1">Uncharacterized protein</fullName>
    </submittedName>
</protein>